<proteinExistence type="predicted"/>
<dbReference type="Pfam" id="PF00364">
    <property type="entry name" value="Biotin_lipoyl"/>
    <property type="match status" value="1"/>
</dbReference>
<dbReference type="EMBL" id="UINC01144669">
    <property type="protein sequence ID" value="SVD34326.1"/>
    <property type="molecule type" value="Genomic_DNA"/>
</dbReference>
<organism evidence="2">
    <name type="scientific">marine metagenome</name>
    <dbReference type="NCBI Taxonomy" id="408172"/>
    <lineage>
        <taxon>unclassified sequences</taxon>
        <taxon>metagenomes</taxon>
        <taxon>ecological metagenomes</taxon>
    </lineage>
</organism>
<name>A0A382UJ79_9ZZZZ</name>
<dbReference type="InterPro" id="IPR000089">
    <property type="entry name" value="Biotin_lipoyl"/>
</dbReference>
<reference evidence="2" key="1">
    <citation type="submission" date="2018-05" db="EMBL/GenBank/DDBJ databases">
        <authorList>
            <person name="Lanie J.A."/>
            <person name="Ng W.-L."/>
            <person name="Kazmierczak K.M."/>
            <person name="Andrzejewski T.M."/>
            <person name="Davidsen T.M."/>
            <person name="Wayne K.J."/>
            <person name="Tettelin H."/>
            <person name="Glass J.I."/>
            <person name="Rusch D."/>
            <person name="Podicherti R."/>
            <person name="Tsui H.-C.T."/>
            <person name="Winkler M.E."/>
        </authorList>
    </citation>
    <scope>NUCLEOTIDE SEQUENCE</scope>
</reference>
<protein>
    <recommendedName>
        <fullName evidence="1">Lipoyl-binding domain-containing protein</fullName>
    </recommendedName>
</protein>
<dbReference type="Gene3D" id="2.40.50.100">
    <property type="match status" value="1"/>
</dbReference>
<sequence>MEDYIVMAPMYNTMTSGKVDKYLVKKGDKVAPGTPVAEIISEGYFTLLSEVEGRVKEFYVMEGDYVEVDTALIEVELKEEE</sequence>
<dbReference type="SUPFAM" id="SSF51230">
    <property type="entry name" value="Single hybrid motif"/>
    <property type="match status" value="1"/>
</dbReference>
<gene>
    <name evidence="2" type="ORF">METZ01_LOCUS387180</name>
</gene>
<dbReference type="CDD" id="cd06850">
    <property type="entry name" value="biotinyl_domain"/>
    <property type="match status" value="1"/>
</dbReference>
<evidence type="ECO:0000313" key="2">
    <source>
        <dbReference type="EMBL" id="SVD34326.1"/>
    </source>
</evidence>
<feature type="domain" description="Lipoyl-binding" evidence="1">
    <location>
        <begin position="8"/>
        <end position="74"/>
    </location>
</feature>
<evidence type="ECO:0000259" key="1">
    <source>
        <dbReference type="Pfam" id="PF00364"/>
    </source>
</evidence>
<accession>A0A382UJ79</accession>
<dbReference type="InterPro" id="IPR011053">
    <property type="entry name" value="Single_hybrid_motif"/>
</dbReference>
<dbReference type="AlphaFoldDB" id="A0A382UJ79"/>